<dbReference type="InterPro" id="IPR008912">
    <property type="entry name" value="Uncharacterised_CoxE"/>
</dbReference>
<sequence>MATATDERLREAARRLAARLFWSHARRGAAEDRGVSRMRSVRHRPHEGDVDLERSTDALVRARAAGQAVDPDDLWTTTWRRAPTAWCLLLDRSGSMHGEALATAALATGAFLLRAGRERAVLSFADDVVALASMADGRRDDDVLDRVLALRGSGTTELATALDAAADQLGRTAARRRVTVLLSDCRATRPEEVPAAAGRHEELVVLAPAGDPAAALALARATGARVATVSGPSQVPAALARLLDA</sequence>
<dbReference type="Gene3D" id="3.40.50.410">
    <property type="entry name" value="von Willebrand factor, type A domain"/>
    <property type="match status" value="1"/>
</dbReference>
<dbReference type="InterPro" id="IPR036465">
    <property type="entry name" value="vWFA_dom_sf"/>
</dbReference>
<protein>
    <submittedName>
        <fullName evidence="1">VWA domain-containing protein</fullName>
    </submittedName>
</protein>
<proteinExistence type="predicted"/>
<evidence type="ECO:0000313" key="2">
    <source>
        <dbReference type="Proteomes" id="UP000281708"/>
    </source>
</evidence>
<name>A0A3L8P1W2_9ACTN</name>
<dbReference type="EMBL" id="RDBE01000009">
    <property type="protein sequence ID" value="RLV48599.1"/>
    <property type="molecule type" value="Genomic_DNA"/>
</dbReference>
<dbReference type="OrthoDB" id="3637086at2"/>
<organism evidence="1 2">
    <name type="scientific">Nocardioides mangrovicus</name>
    <dbReference type="NCBI Taxonomy" id="2478913"/>
    <lineage>
        <taxon>Bacteria</taxon>
        <taxon>Bacillati</taxon>
        <taxon>Actinomycetota</taxon>
        <taxon>Actinomycetes</taxon>
        <taxon>Propionibacteriales</taxon>
        <taxon>Nocardioidaceae</taxon>
        <taxon>Nocardioides</taxon>
    </lineage>
</organism>
<keyword evidence="2" id="KW-1185">Reference proteome</keyword>
<accession>A0A3L8P1W2</accession>
<gene>
    <name evidence="1" type="ORF">D9V37_14105</name>
</gene>
<comment type="caution">
    <text evidence="1">The sequence shown here is derived from an EMBL/GenBank/DDBJ whole genome shotgun (WGS) entry which is preliminary data.</text>
</comment>
<dbReference type="AlphaFoldDB" id="A0A3L8P1W2"/>
<evidence type="ECO:0000313" key="1">
    <source>
        <dbReference type="EMBL" id="RLV48599.1"/>
    </source>
</evidence>
<dbReference type="Proteomes" id="UP000281708">
    <property type="component" value="Unassembled WGS sequence"/>
</dbReference>
<dbReference type="Pfam" id="PF05762">
    <property type="entry name" value="VWA_CoxE"/>
    <property type="match status" value="1"/>
</dbReference>
<dbReference type="SUPFAM" id="SSF53300">
    <property type="entry name" value="vWA-like"/>
    <property type="match status" value="1"/>
</dbReference>
<reference evidence="1 2" key="1">
    <citation type="submission" date="2018-10" db="EMBL/GenBank/DDBJ databases">
        <title>Marmoricola sp. 4Q3S-7 whole genome shotgun sequence.</title>
        <authorList>
            <person name="Li F."/>
        </authorList>
    </citation>
    <scope>NUCLEOTIDE SEQUENCE [LARGE SCALE GENOMIC DNA]</scope>
    <source>
        <strain evidence="1 2">4Q3S-7</strain>
    </source>
</reference>